<gene>
    <name evidence="8" type="ORF">EIZ48_07695</name>
</gene>
<evidence type="ECO:0000256" key="1">
    <source>
        <dbReference type="ARBA" id="ARBA00004141"/>
    </source>
</evidence>
<organism evidence="8 9">
    <name type="scientific">Photobacterium alginatilyticum</name>
    <dbReference type="NCBI Taxonomy" id="1775171"/>
    <lineage>
        <taxon>Bacteria</taxon>
        <taxon>Pseudomonadati</taxon>
        <taxon>Pseudomonadota</taxon>
        <taxon>Gammaproteobacteria</taxon>
        <taxon>Vibrionales</taxon>
        <taxon>Vibrionaceae</taxon>
        <taxon>Photobacterium</taxon>
    </lineage>
</organism>
<dbReference type="RefSeq" id="WP_160649833.1">
    <property type="nucleotide sequence ID" value="NZ_RSEJ01000006.1"/>
</dbReference>
<dbReference type="InterPro" id="IPR051611">
    <property type="entry name" value="ECF_transporter_component"/>
</dbReference>
<feature type="transmembrane region" description="Helical" evidence="7">
    <location>
        <begin position="94"/>
        <end position="116"/>
    </location>
</feature>
<keyword evidence="5 7" id="KW-1133">Transmembrane helix</keyword>
<evidence type="ECO:0000256" key="6">
    <source>
        <dbReference type="ARBA" id="ARBA00023136"/>
    </source>
</evidence>
<protein>
    <submittedName>
        <fullName evidence="8">Energy-coupling factor transporter transmembrane protein EcfT</fullName>
    </submittedName>
</protein>
<keyword evidence="3" id="KW-1003">Cell membrane</keyword>
<evidence type="ECO:0000313" key="8">
    <source>
        <dbReference type="EMBL" id="NBI52453.1"/>
    </source>
</evidence>
<keyword evidence="6 7" id="KW-0472">Membrane</keyword>
<feature type="transmembrane region" description="Helical" evidence="7">
    <location>
        <begin position="61"/>
        <end position="82"/>
    </location>
</feature>
<dbReference type="PANTHER" id="PTHR34857">
    <property type="entry name" value="SLL0384 PROTEIN"/>
    <property type="match status" value="1"/>
</dbReference>
<proteinExistence type="inferred from homology"/>
<comment type="caution">
    <text evidence="8">The sequence shown here is derived from an EMBL/GenBank/DDBJ whole genome shotgun (WGS) entry which is preliminary data.</text>
</comment>
<evidence type="ECO:0000256" key="4">
    <source>
        <dbReference type="ARBA" id="ARBA00022692"/>
    </source>
</evidence>
<dbReference type="Proteomes" id="UP000738517">
    <property type="component" value="Unassembled WGS sequence"/>
</dbReference>
<evidence type="ECO:0000256" key="3">
    <source>
        <dbReference type="ARBA" id="ARBA00022475"/>
    </source>
</evidence>
<evidence type="ECO:0000256" key="7">
    <source>
        <dbReference type="SAM" id="Phobius"/>
    </source>
</evidence>
<name>A0ABW9YFL2_9GAMM</name>
<comment type="subcellular location">
    <subcellularLocation>
        <location evidence="1">Membrane</location>
        <topology evidence="1">Multi-pass membrane protein</topology>
    </subcellularLocation>
</comment>
<feature type="transmembrane region" description="Helical" evidence="7">
    <location>
        <begin position="136"/>
        <end position="157"/>
    </location>
</feature>
<feature type="transmembrane region" description="Helical" evidence="7">
    <location>
        <begin position="215"/>
        <end position="237"/>
    </location>
</feature>
<accession>A0ABW9YFL2</accession>
<dbReference type="PANTHER" id="PTHR34857:SF2">
    <property type="entry name" value="SLL0384 PROTEIN"/>
    <property type="match status" value="1"/>
</dbReference>
<evidence type="ECO:0000256" key="5">
    <source>
        <dbReference type="ARBA" id="ARBA00022989"/>
    </source>
</evidence>
<sequence length="238" mass="26405">MRLNSHSLQRRFTLDPRTKLLLLLSISVFVVSGVAGSHAWVRSSAYLLAVLPLLLLGLEGRIYLAGCYGAIYSICLYVAYVLVPITEGLTNSMLLVLVGVFTRILPAIFSGIYLVSTTTVSEFLAACRKLGLPQQMTIPLAVVFRFFPTFFSEAIAIEKSLAMRGLRFKHIIRLRLLPLLINTTRIGEELSAAALSRGLSASVKRSERQSLTFSWYDYLVLTIVILPLCLLFISLLFG</sequence>
<evidence type="ECO:0000313" key="9">
    <source>
        <dbReference type="Proteomes" id="UP000738517"/>
    </source>
</evidence>
<reference evidence="8 9" key="1">
    <citation type="journal article" date="2017" name="Int. J. Syst. Evol. Microbiol.">
        <title>Photobacterium alginatilyticum sp. nov., a marine bacterium isolated from bottom seawater.</title>
        <authorList>
            <person name="Wang X."/>
            <person name="Wang Y."/>
            <person name="Yang X."/>
            <person name="Sun H."/>
            <person name="Li B."/>
            <person name="Zhang X.H."/>
        </authorList>
    </citation>
    <scope>NUCLEOTIDE SEQUENCE [LARGE SCALE GENOMIC DNA]</scope>
    <source>
        <strain evidence="8 9">P03D4</strain>
    </source>
</reference>
<dbReference type="Pfam" id="PF02361">
    <property type="entry name" value="CbiQ"/>
    <property type="match status" value="1"/>
</dbReference>
<dbReference type="CDD" id="cd16914">
    <property type="entry name" value="EcfT"/>
    <property type="match status" value="1"/>
</dbReference>
<evidence type="ECO:0000256" key="2">
    <source>
        <dbReference type="ARBA" id="ARBA00008564"/>
    </source>
</evidence>
<feature type="transmembrane region" description="Helical" evidence="7">
    <location>
        <begin position="20"/>
        <end position="41"/>
    </location>
</feature>
<keyword evidence="4 7" id="KW-0812">Transmembrane</keyword>
<dbReference type="InterPro" id="IPR003339">
    <property type="entry name" value="ABC/ECF_trnsptr_transmembrane"/>
</dbReference>
<comment type="similarity">
    <text evidence="2">Belongs to the CbiQ family.</text>
</comment>
<dbReference type="EMBL" id="RSEJ01000006">
    <property type="protein sequence ID" value="NBI52453.1"/>
    <property type="molecule type" value="Genomic_DNA"/>
</dbReference>
<keyword evidence="9" id="KW-1185">Reference proteome</keyword>